<dbReference type="EMBL" id="CAACVI010000034">
    <property type="protein sequence ID" value="VEN74648.1"/>
    <property type="molecule type" value="Genomic_DNA"/>
</dbReference>
<accession>A0A484HKA0</accession>
<name>A0A484HKA0_9BACT</name>
<sequence length="45" mass="5183">MFQNIMKENIMFVNREDELAVFSKSGFKGGVEKVDGKFFSFEDSV</sequence>
<gene>
    <name evidence="1" type="ORF">EPICR_40235</name>
</gene>
<reference evidence="1" key="1">
    <citation type="submission" date="2019-01" db="EMBL/GenBank/DDBJ databases">
        <authorList>
            <consortium name="Genoscope - CEA"/>
            <person name="William W."/>
        </authorList>
    </citation>
    <scope>NUCLEOTIDE SEQUENCE</scope>
    <source>
        <strain evidence="1">CR-1</strain>
    </source>
</reference>
<evidence type="ECO:0000313" key="1">
    <source>
        <dbReference type="EMBL" id="VEN74648.1"/>
    </source>
</evidence>
<proteinExistence type="predicted"/>
<protein>
    <submittedName>
        <fullName evidence="1">Uncharacterized protein</fullName>
    </submittedName>
</protein>
<dbReference type="AlphaFoldDB" id="A0A484HKA0"/>
<organism evidence="1">
    <name type="scientific">uncultured Desulfobacteraceae bacterium</name>
    <dbReference type="NCBI Taxonomy" id="218296"/>
    <lineage>
        <taxon>Bacteria</taxon>
        <taxon>Pseudomonadati</taxon>
        <taxon>Thermodesulfobacteriota</taxon>
        <taxon>Desulfobacteria</taxon>
        <taxon>Desulfobacterales</taxon>
        <taxon>Desulfobacteraceae</taxon>
        <taxon>environmental samples</taxon>
    </lineage>
</organism>